<protein>
    <submittedName>
        <fullName evidence="1">Uncharacterized protein</fullName>
    </submittedName>
</protein>
<evidence type="ECO:0000313" key="2">
    <source>
        <dbReference type="Proteomes" id="UP000183894"/>
    </source>
</evidence>
<proteinExistence type="predicted"/>
<name>A0A1H7QRP5_HALLR</name>
<reference evidence="1 2" key="1">
    <citation type="submission" date="2016-10" db="EMBL/GenBank/DDBJ databases">
        <authorList>
            <person name="de Groot N.N."/>
        </authorList>
    </citation>
    <scope>NUCLEOTIDE SEQUENCE [LARGE SCALE GENOMIC DNA]</scope>
    <source>
        <strain evidence="1 2">CDM_5</strain>
    </source>
</reference>
<accession>A0A1H7QRP5</accession>
<gene>
    <name evidence="1" type="ORF">SAMN04488691_105131</name>
</gene>
<organism evidence="1 2">
    <name type="scientific">Haloferax larsenii</name>
    <dbReference type="NCBI Taxonomy" id="302484"/>
    <lineage>
        <taxon>Archaea</taxon>
        <taxon>Methanobacteriati</taxon>
        <taxon>Methanobacteriota</taxon>
        <taxon>Stenosarchaea group</taxon>
        <taxon>Halobacteria</taxon>
        <taxon>Halobacteriales</taxon>
        <taxon>Haloferacaceae</taxon>
        <taxon>Haloferax</taxon>
    </lineage>
</organism>
<dbReference type="EMBL" id="FOAD01000005">
    <property type="protein sequence ID" value="SEL50582.1"/>
    <property type="molecule type" value="Genomic_DNA"/>
</dbReference>
<sequence>MEHKNNSNDGGKDIRKLTDAGNICLPADSRIDDGYYIVETHADGSYTLQPLSIDGDTQ</sequence>
<dbReference type="AlphaFoldDB" id="A0A1H7QRP5"/>
<dbReference type="Proteomes" id="UP000183894">
    <property type="component" value="Unassembled WGS sequence"/>
</dbReference>
<evidence type="ECO:0000313" key="1">
    <source>
        <dbReference type="EMBL" id="SEL50582.1"/>
    </source>
</evidence>